<keyword evidence="3" id="KW-1185">Reference proteome</keyword>
<dbReference type="EMBL" id="BGPR01001213">
    <property type="protein sequence ID" value="GBM48373.1"/>
    <property type="molecule type" value="Genomic_DNA"/>
</dbReference>
<evidence type="ECO:0000313" key="3">
    <source>
        <dbReference type="Proteomes" id="UP000499080"/>
    </source>
</evidence>
<feature type="chain" id="PRO_5021332161" evidence="1">
    <location>
        <begin position="17"/>
        <end position="140"/>
    </location>
</feature>
<gene>
    <name evidence="2" type="ORF">AVEN_103559_1</name>
</gene>
<evidence type="ECO:0000256" key="1">
    <source>
        <dbReference type="SAM" id="SignalP"/>
    </source>
</evidence>
<comment type="caution">
    <text evidence="2">The sequence shown here is derived from an EMBL/GenBank/DDBJ whole genome shotgun (WGS) entry which is preliminary data.</text>
</comment>
<proteinExistence type="predicted"/>
<feature type="signal peptide" evidence="1">
    <location>
        <begin position="1"/>
        <end position="16"/>
    </location>
</feature>
<sequence>MNVFFCALVVWSLALSSKNKTPRGLLSFLQSCDQCEFLRHPHLHHFPALKSALSGRHFRSNEDVRQAVTNFRPSLGTDFYQDGFLKLISRSYRQVLEKYKIEVKSCLHGAPKDSHPEHLYPPCKPLALKGEEESDVLFIV</sequence>
<name>A0A4Y2G431_ARAVE</name>
<reference evidence="2 3" key="1">
    <citation type="journal article" date="2019" name="Sci. Rep.">
        <title>Orb-weaving spider Araneus ventricosus genome elucidates the spidroin gene catalogue.</title>
        <authorList>
            <person name="Kono N."/>
            <person name="Nakamura H."/>
            <person name="Ohtoshi R."/>
            <person name="Moran D.A.P."/>
            <person name="Shinohara A."/>
            <person name="Yoshida Y."/>
            <person name="Fujiwara M."/>
            <person name="Mori M."/>
            <person name="Tomita M."/>
            <person name="Arakawa K."/>
        </authorList>
    </citation>
    <scope>NUCLEOTIDE SEQUENCE [LARGE SCALE GENOMIC DNA]</scope>
</reference>
<dbReference type="OrthoDB" id="616263at2759"/>
<accession>A0A4Y2G431</accession>
<evidence type="ECO:0000313" key="2">
    <source>
        <dbReference type="EMBL" id="GBM48373.1"/>
    </source>
</evidence>
<keyword evidence="1" id="KW-0732">Signal</keyword>
<dbReference type="AlphaFoldDB" id="A0A4Y2G431"/>
<organism evidence="2 3">
    <name type="scientific">Araneus ventricosus</name>
    <name type="common">Orbweaver spider</name>
    <name type="synonym">Epeira ventricosa</name>
    <dbReference type="NCBI Taxonomy" id="182803"/>
    <lineage>
        <taxon>Eukaryota</taxon>
        <taxon>Metazoa</taxon>
        <taxon>Ecdysozoa</taxon>
        <taxon>Arthropoda</taxon>
        <taxon>Chelicerata</taxon>
        <taxon>Arachnida</taxon>
        <taxon>Araneae</taxon>
        <taxon>Araneomorphae</taxon>
        <taxon>Entelegynae</taxon>
        <taxon>Araneoidea</taxon>
        <taxon>Araneidae</taxon>
        <taxon>Araneus</taxon>
    </lineage>
</organism>
<protein>
    <submittedName>
        <fullName evidence="2">Uncharacterized protein</fullName>
    </submittedName>
</protein>
<dbReference type="Proteomes" id="UP000499080">
    <property type="component" value="Unassembled WGS sequence"/>
</dbReference>